<keyword evidence="11" id="KW-0472">Membrane</keyword>
<dbReference type="AlphaFoldDB" id="A0A7J0EHQ0"/>
<evidence type="ECO:0000256" key="17">
    <source>
        <dbReference type="ARBA" id="ARBA00030350"/>
    </source>
</evidence>
<comment type="similarity">
    <text evidence="4">Belongs to the glycosyltransferase GT106 family.</text>
</comment>
<evidence type="ECO:0000256" key="10">
    <source>
        <dbReference type="ARBA" id="ARBA00023125"/>
    </source>
</evidence>
<dbReference type="Pfam" id="PF01486">
    <property type="entry name" value="K-box"/>
    <property type="match status" value="1"/>
</dbReference>
<evidence type="ECO:0000256" key="4">
    <source>
        <dbReference type="ARBA" id="ARBA00007737"/>
    </source>
</evidence>
<dbReference type="GO" id="GO:0046983">
    <property type="term" value="F:protein dimerization activity"/>
    <property type="evidence" value="ECO:0007669"/>
    <property type="project" value="InterPro"/>
</dbReference>
<name>A0A7J0EHQ0_9ERIC</name>
<evidence type="ECO:0000256" key="7">
    <source>
        <dbReference type="ARBA" id="ARBA00022692"/>
    </source>
</evidence>
<evidence type="ECO:0000256" key="18">
    <source>
        <dbReference type="SAM" id="MobiDB-lite"/>
    </source>
</evidence>
<evidence type="ECO:0000313" key="22">
    <source>
        <dbReference type="Proteomes" id="UP000585474"/>
    </source>
</evidence>
<evidence type="ECO:0000256" key="11">
    <source>
        <dbReference type="ARBA" id="ARBA00023136"/>
    </source>
</evidence>
<organism evidence="21 22">
    <name type="scientific">Actinidia rufa</name>
    <dbReference type="NCBI Taxonomy" id="165716"/>
    <lineage>
        <taxon>Eukaryota</taxon>
        <taxon>Viridiplantae</taxon>
        <taxon>Streptophyta</taxon>
        <taxon>Embryophyta</taxon>
        <taxon>Tracheophyta</taxon>
        <taxon>Spermatophyta</taxon>
        <taxon>Magnoliopsida</taxon>
        <taxon>eudicotyledons</taxon>
        <taxon>Gunneridae</taxon>
        <taxon>Pentapetalae</taxon>
        <taxon>asterids</taxon>
        <taxon>Ericales</taxon>
        <taxon>Actinidiaceae</taxon>
        <taxon>Actinidia</taxon>
    </lineage>
</organism>
<sequence>MAREKIKIKKIDNITARQVTFSKRRRGLFKKAEELAVLCDAEVALIIFSATGKLFEYASSRCSLTLAFMFKNSSVRVKALHTDNIEQMDQPSLPLQLEDSNLAQLGKDVSEKTTQLWQMRGEDLHGLNINELQHLEKMLEAGLSRVLETKGERIMNEIATLQRKDEKLVEENHRLKQKMKAISEGKLGVTGGAESDNMVAEEQGQSSESGTNVCSCNSAPSPEDDCSDTSLKLGNGMLQSLGTCVFYRVLYDTKLRQSDLWSPLANQGWKPCVLPKNIPSLPKKSQGYIQVFLDGGLNQQRMGICDAVAVAKILNATLLIPQLEVNPVWQDLSSFSEIFDVDHFINALNDEVSIVKELPSKYSWSTREYYATGIRATRIKTAPVHASANWYLENVLPMLQSYGIAAIAPFSHRLAFDNLPSDIQHLRCKVNFQALVFVPHIRLLGEALINGLRNPSKSQDMAAHSACDFGGGKAEKLALAKYRQVIWQGRVLNAQFTDEELRNQGRCPLTPEEIGLLLAALGFSNNTRLYLASHKVCHVLPLEILHFCFILGSLTMKIRRQLENSIDFVFFSRFMVEKARISTLRKLFPLMEDKKSLTTAEERSKVEEKASLLAAVDYYVSMHSNIFISASPGNMHNAMLGYRAYKNLKTIRPNMALLGKLFLNNSMEWPEFQQAVQDGHKSRQGQIRLRKEKQSIYTYPARDCMCQA</sequence>
<evidence type="ECO:0000256" key="5">
    <source>
        <dbReference type="ARBA" id="ARBA00022676"/>
    </source>
</evidence>
<dbReference type="GO" id="GO:0016757">
    <property type="term" value="F:glycosyltransferase activity"/>
    <property type="evidence" value="ECO:0007669"/>
    <property type="project" value="UniProtKB-KW"/>
</dbReference>
<evidence type="ECO:0000256" key="6">
    <source>
        <dbReference type="ARBA" id="ARBA00022679"/>
    </source>
</evidence>
<comment type="pathway">
    <text evidence="3">Glycan metabolism.</text>
</comment>
<dbReference type="Proteomes" id="UP000585474">
    <property type="component" value="Unassembled WGS sequence"/>
</dbReference>
<evidence type="ECO:0000256" key="13">
    <source>
        <dbReference type="ARBA" id="ARBA00023180"/>
    </source>
</evidence>
<proteinExistence type="inferred from homology"/>
<dbReference type="GO" id="GO:0003677">
    <property type="term" value="F:DNA binding"/>
    <property type="evidence" value="ECO:0007669"/>
    <property type="project" value="UniProtKB-KW"/>
</dbReference>
<feature type="region of interest" description="Disordered" evidence="18">
    <location>
        <begin position="199"/>
        <end position="219"/>
    </location>
</feature>
<accession>A0A7J0EHQ0</accession>
<keyword evidence="16" id="KW-0119">Carbohydrate metabolism</keyword>
<gene>
    <name evidence="21" type="ORF">Acr_04g0006380</name>
</gene>
<keyword evidence="5 21" id="KW-0328">Glycosyltransferase</keyword>
<keyword evidence="9" id="KW-0805">Transcription regulation</keyword>
<dbReference type="Pfam" id="PF10250">
    <property type="entry name" value="O-FucT"/>
    <property type="match status" value="1"/>
</dbReference>
<dbReference type="PANTHER" id="PTHR31933">
    <property type="entry name" value="O-FUCOSYLTRANSFERASE 2-RELATED"/>
    <property type="match status" value="1"/>
</dbReference>
<keyword evidence="14" id="KW-0539">Nucleus</keyword>
<comment type="subcellular location">
    <subcellularLocation>
        <location evidence="2">Membrane</location>
        <topology evidence="2">Single-pass membrane protein</topology>
    </subcellularLocation>
    <subcellularLocation>
        <location evidence="1">Nucleus</location>
    </subcellularLocation>
</comment>
<dbReference type="GO" id="GO:0006004">
    <property type="term" value="P:fucose metabolic process"/>
    <property type="evidence" value="ECO:0007669"/>
    <property type="project" value="UniProtKB-KW"/>
</dbReference>
<evidence type="ECO:0000256" key="16">
    <source>
        <dbReference type="ARBA" id="ARBA00023277"/>
    </source>
</evidence>
<comment type="caution">
    <text evidence="21">The sequence shown here is derived from an EMBL/GenBank/DDBJ whole genome shotgun (WGS) entry which is preliminary data.</text>
</comment>
<evidence type="ECO:0000256" key="1">
    <source>
        <dbReference type="ARBA" id="ARBA00004123"/>
    </source>
</evidence>
<dbReference type="Pfam" id="PF00319">
    <property type="entry name" value="SRF-TF"/>
    <property type="match status" value="1"/>
</dbReference>
<reference evidence="21 22" key="1">
    <citation type="submission" date="2019-07" db="EMBL/GenBank/DDBJ databases">
        <title>De Novo Assembly of kiwifruit Actinidia rufa.</title>
        <authorList>
            <person name="Sugita-Konishi S."/>
            <person name="Sato K."/>
            <person name="Mori E."/>
            <person name="Abe Y."/>
            <person name="Kisaki G."/>
            <person name="Hamano K."/>
            <person name="Suezawa K."/>
            <person name="Otani M."/>
            <person name="Fukuda T."/>
            <person name="Manabe T."/>
            <person name="Gomi K."/>
            <person name="Tabuchi M."/>
            <person name="Akimitsu K."/>
            <person name="Kataoka I."/>
        </authorList>
    </citation>
    <scope>NUCLEOTIDE SEQUENCE [LARGE SCALE GENOMIC DNA]</scope>
    <source>
        <strain evidence="22">cv. Fuchu</strain>
    </source>
</reference>
<dbReference type="InterPro" id="IPR024709">
    <property type="entry name" value="FucosylTrfase_pln"/>
</dbReference>
<keyword evidence="7" id="KW-0812">Transmembrane</keyword>
<keyword evidence="13" id="KW-0325">Glycoprotein</keyword>
<evidence type="ECO:0000313" key="21">
    <source>
        <dbReference type="EMBL" id="GFY85900.1"/>
    </source>
</evidence>
<dbReference type="PROSITE" id="PS51297">
    <property type="entry name" value="K_BOX"/>
    <property type="match status" value="1"/>
</dbReference>
<evidence type="ECO:0000256" key="12">
    <source>
        <dbReference type="ARBA" id="ARBA00023163"/>
    </source>
</evidence>
<protein>
    <recommendedName>
        <fullName evidence="17">O-fucosyltransferase family protein</fullName>
    </recommendedName>
</protein>
<feature type="compositionally biased region" description="Polar residues" evidence="18">
    <location>
        <begin position="203"/>
        <end position="219"/>
    </location>
</feature>
<dbReference type="InterPro" id="IPR036879">
    <property type="entry name" value="TF_MADSbox_sf"/>
</dbReference>
<dbReference type="CDD" id="cd11299">
    <property type="entry name" value="O-FucT_plant"/>
    <property type="match status" value="1"/>
</dbReference>
<evidence type="ECO:0000256" key="14">
    <source>
        <dbReference type="ARBA" id="ARBA00023242"/>
    </source>
</evidence>
<dbReference type="GO" id="GO:0003700">
    <property type="term" value="F:DNA-binding transcription factor activity"/>
    <property type="evidence" value="ECO:0007669"/>
    <property type="project" value="InterPro"/>
</dbReference>
<keyword evidence="10" id="KW-0238">DNA-binding</keyword>
<keyword evidence="12" id="KW-0804">Transcription</keyword>
<evidence type="ECO:0000256" key="3">
    <source>
        <dbReference type="ARBA" id="ARBA00004881"/>
    </source>
</evidence>
<evidence type="ECO:0000259" key="19">
    <source>
        <dbReference type="PROSITE" id="PS50066"/>
    </source>
</evidence>
<dbReference type="EMBL" id="BJWL01000004">
    <property type="protein sequence ID" value="GFY85900.1"/>
    <property type="molecule type" value="Genomic_DNA"/>
</dbReference>
<dbReference type="PANTHER" id="PTHR31933:SF5">
    <property type="entry name" value="O-FUCOSYLTRANSFERASE 31"/>
    <property type="match status" value="1"/>
</dbReference>
<keyword evidence="22" id="KW-1185">Reference proteome</keyword>
<dbReference type="OrthoDB" id="1898716at2759"/>
<keyword evidence="15" id="KW-0294">Fucose metabolism</keyword>
<dbReference type="PROSITE" id="PS00350">
    <property type="entry name" value="MADS_BOX_1"/>
    <property type="match status" value="1"/>
</dbReference>
<keyword evidence="8" id="KW-1133">Transmembrane helix</keyword>
<evidence type="ECO:0000256" key="2">
    <source>
        <dbReference type="ARBA" id="ARBA00004167"/>
    </source>
</evidence>
<feature type="domain" description="MADS-box" evidence="19">
    <location>
        <begin position="1"/>
        <end position="61"/>
    </location>
</feature>
<feature type="domain" description="K-box" evidence="20">
    <location>
        <begin position="95"/>
        <end position="185"/>
    </location>
</feature>
<evidence type="ECO:0000259" key="20">
    <source>
        <dbReference type="PROSITE" id="PS51297"/>
    </source>
</evidence>
<dbReference type="InterPro" id="IPR019378">
    <property type="entry name" value="GDP-Fuc_O-FucTrfase"/>
</dbReference>
<dbReference type="InterPro" id="IPR052272">
    <property type="entry name" value="GT106_glycosyltransferase"/>
</dbReference>
<dbReference type="PRINTS" id="PR00404">
    <property type="entry name" value="MADSDOMAIN"/>
</dbReference>
<dbReference type="InterPro" id="IPR002100">
    <property type="entry name" value="TF_MADSbox"/>
</dbReference>
<evidence type="ECO:0000256" key="8">
    <source>
        <dbReference type="ARBA" id="ARBA00022989"/>
    </source>
</evidence>
<dbReference type="GO" id="GO:0016020">
    <property type="term" value="C:membrane"/>
    <property type="evidence" value="ECO:0007669"/>
    <property type="project" value="UniProtKB-SubCell"/>
</dbReference>
<evidence type="ECO:0000256" key="15">
    <source>
        <dbReference type="ARBA" id="ARBA00023253"/>
    </source>
</evidence>
<dbReference type="SMART" id="SM00432">
    <property type="entry name" value="MADS"/>
    <property type="match status" value="1"/>
</dbReference>
<dbReference type="GO" id="GO:0005634">
    <property type="term" value="C:nucleus"/>
    <property type="evidence" value="ECO:0007669"/>
    <property type="project" value="UniProtKB-SubCell"/>
</dbReference>
<dbReference type="SUPFAM" id="SSF55455">
    <property type="entry name" value="SRF-like"/>
    <property type="match status" value="1"/>
</dbReference>
<dbReference type="PROSITE" id="PS50066">
    <property type="entry name" value="MADS_BOX_2"/>
    <property type="match status" value="1"/>
</dbReference>
<dbReference type="InterPro" id="IPR002487">
    <property type="entry name" value="TF_Kbox"/>
</dbReference>
<dbReference type="Gene3D" id="3.40.1810.10">
    <property type="entry name" value="Transcription factor, MADS-box"/>
    <property type="match status" value="1"/>
</dbReference>
<evidence type="ECO:0000256" key="9">
    <source>
        <dbReference type="ARBA" id="ARBA00023015"/>
    </source>
</evidence>
<keyword evidence="6 21" id="KW-0808">Transferase</keyword>